<gene>
    <name evidence="1" type="ORF">HG421_09755</name>
</gene>
<dbReference type="AlphaFoldDB" id="A0A7Z2VAQ2"/>
<accession>A0A7Z2VAQ2</accession>
<protein>
    <submittedName>
        <fullName evidence="1">Uncharacterized protein</fullName>
    </submittedName>
</protein>
<dbReference type="RefSeq" id="WP_169706221.1">
    <property type="nucleotide sequence ID" value="NZ_CP051651.1"/>
</dbReference>
<proteinExistence type="predicted"/>
<sequence>MQQPINLNQSLYMRWYEEYRERRYLEEQSDEVVAQRARDLISNILTLESNGKIGCVQGSVQSGNFLWCLFSHLLEESRLRTASYQGLFIKCGIKETLAPKPTAPDSPASEAILSLFKEKPKHRYLFKFGERKWMQELVDEGKLRVSPASFYNDDSLAPAIADDELSYDLAGDAFDEEILSLDPFKTRLIDSFGPVTPRPQKVVMQTNYYAWCASFGMSLRLFDDFNADSLVVIRDVGEYSRRLIQALRPHLGGWRFVPCVVHYFDPFHPSKKTKSVFACKHFKYLYQEEFRYVFIPTSPIKTLPPIHLNLGPLKDIAELIHRS</sequence>
<name>A0A7Z2VAQ2_XANCA</name>
<dbReference type="Proteomes" id="UP000503498">
    <property type="component" value="Chromosome"/>
</dbReference>
<reference evidence="1 2" key="2">
    <citation type="submission" date="2020-04" db="EMBL/GenBank/DDBJ databases">
        <authorList>
            <person name="Fomenkov A."/>
            <person name="Anton B.P."/>
            <person name="Roberts R.J."/>
        </authorList>
    </citation>
    <scope>NUCLEOTIDE SEQUENCE [LARGE SCALE GENOMIC DNA]</scope>
    <source>
        <strain evidence="1 2">NEB122</strain>
    </source>
</reference>
<evidence type="ECO:0000313" key="2">
    <source>
        <dbReference type="Proteomes" id="UP000503498"/>
    </source>
</evidence>
<reference evidence="1 2" key="1">
    <citation type="submission" date="2020-04" db="EMBL/GenBank/DDBJ databases">
        <title>Genome-Wide Identification of 5-Methylcytosine Sites in Bacterial Genomes By High-Throughput Sequencing of MspJI Restriction Fragments.</title>
        <authorList>
            <person name="Wu V."/>
        </authorList>
    </citation>
    <scope>NUCLEOTIDE SEQUENCE [LARGE SCALE GENOMIC DNA]</scope>
    <source>
        <strain evidence="1 2">NEB122</strain>
    </source>
</reference>
<evidence type="ECO:0000313" key="1">
    <source>
        <dbReference type="EMBL" id="QJD67968.1"/>
    </source>
</evidence>
<dbReference type="EMBL" id="CP051651">
    <property type="protein sequence ID" value="QJD67968.1"/>
    <property type="molecule type" value="Genomic_DNA"/>
</dbReference>
<organism evidence="1 2">
    <name type="scientific">Xanthomonas campestris pv. badrii</name>
    <dbReference type="NCBI Taxonomy" id="149696"/>
    <lineage>
        <taxon>Bacteria</taxon>
        <taxon>Pseudomonadati</taxon>
        <taxon>Pseudomonadota</taxon>
        <taxon>Gammaproteobacteria</taxon>
        <taxon>Lysobacterales</taxon>
        <taxon>Lysobacteraceae</taxon>
        <taxon>Xanthomonas</taxon>
    </lineage>
</organism>